<keyword evidence="4" id="KW-0747">Spliceosome</keyword>
<dbReference type="Proteomes" id="UP000001514">
    <property type="component" value="Unassembled WGS sequence"/>
</dbReference>
<sequence>MAIGTKVQAVWSEDGEWYNGTIRAVTPNGYLVMYDGWNNEEEANAANIRQVNLDDDKLVEAEREAEATRQAIKRKIALAADVGVVPRDLPQKLKIKPDDPEEIRQVKKKKIHAFKSKLRLEQMEVAQNKRQNAWQQFQTAKGKSKKVGFFTGRKKESIFKSPDDPRGKVGVTGSGKGITEFQKREKHLHLKLGVEGEVDE</sequence>
<comment type="function">
    <text evidence="6">Involved in spliceosome assembly.</text>
</comment>
<dbReference type="FunCoup" id="D8RE85">
    <property type="interactions" value="4176"/>
</dbReference>
<dbReference type="SUPFAM" id="SSF63748">
    <property type="entry name" value="Tudor/PWWP/MBT"/>
    <property type="match status" value="1"/>
</dbReference>
<dbReference type="InParanoid" id="D8RE85"/>
<dbReference type="CDD" id="cd04508">
    <property type="entry name" value="Tudor_SF"/>
    <property type="match status" value="1"/>
</dbReference>
<dbReference type="EMBL" id="GL377641">
    <property type="protein sequence ID" value="EFJ12136.1"/>
    <property type="molecule type" value="Genomic_DNA"/>
</dbReference>
<dbReference type="Gramene" id="EFJ29396">
    <property type="protein sequence ID" value="EFJ29396"/>
    <property type="gene ID" value="SELMODRAFT_91379"/>
</dbReference>
<evidence type="ECO:0000313" key="11">
    <source>
        <dbReference type="EMBL" id="EFJ12136.1"/>
    </source>
</evidence>
<dbReference type="Pfam" id="PF06003">
    <property type="entry name" value="SMN_Tudor"/>
    <property type="match status" value="1"/>
</dbReference>
<dbReference type="InterPro" id="IPR002999">
    <property type="entry name" value="Tudor"/>
</dbReference>
<evidence type="ECO:0000256" key="6">
    <source>
        <dbReference type="ARBA" id="ARBA00037618"/>
    </source>
</evidence>
<dbReference type="OMA" id="HQNAWQQ"/>
<keyword evidence="4" id="KW-0507">mRNA processing</keyword>
<dbReference type="AlphaFoldDB" id="D8RE85"/>
<dbReference type="GO" id="GO:0005737">
    <property type="term" value="C:cytoplasm"/>
    <property type="evidence" value="ECO:0007669"/>
    <property type="project" value="InterPro"/>
</dbReference>
<reference evidence="12 13" key="1">
    <citation type="journal article" date="2011" name="Science">
        <title>The Selaginella genome identifies genetic changes associated with the evolution of vascular plants.</title>
        <authorList>
            <person name="Banks J.A."/>
            <person name="Nishiyama T."/>
            <person name="Hasebe M."/>
            <person name="Bowman J.L."/>
            <person name="Gribskov M."/>
            <person name="dePamphilis C."/>
            <person name="Albert V.A."/>
            <person name="Aono N."/>
            <person name="Aoyama T."/>
            <person name="Ambrose B.A."/>
            <person name="Ashton N.W."/>
            <person name="Axtell M.J."/>
            <person name="Barker E."/>
            <person name="Barker M.S."/>
            <person name="Bennetzen J.L."/>
            <person name="Bonawitz N.D."/>
            <person name="Chapple C."/>
            <person name="Cheng C."/>
            <person name="Correa L.G."/>
            <person name="Dacre M."/>
            <person name="DeBarry J."/>
            <person name="Dreyer I."/>
            <person name="Elias M."/>
            <person name="Engstrom E.M."/>
            <person name="Estelle M."/>
            <person name="Feng L."/>
            <person name="Finet C."/>
            <person name="Floyd S.K."/>
            <person name="Frommer W.B."/>
            <person name="Fujita T."/>
            <person name="Gramzow L."/>
            <person name="Gutensohn M."/>
            <person name="Harholt J."/>
            <person name="Hattori M."/>
            <person name="Heyl A."/>
            <person name="Hirai T."/>
            <person name="Hiwatashi Y."/>
            <person name="Ishikawa M."/>
            <person name="Iwata M."/>
            <person name="Karol K.G."/>
            <person name="Koehler B."/>
            <person name="Kolukisaoglu U."/>
            <person name="Kubo M."/>
            <person name="Kurata T."/>
            <person name="Lalonde S."/>
            <person name="Li K."/>
            <person name="Li Y."/>
            <person name="Litt A."/>
            <person name="Lyons E."/>
            <person name="Manning G."/>
            <person name="Maruyama T."/>
            <person name="Michael T.P."/>
            <person name="Mikami K."/>
            <person name="Miyazaki S."/>
            <person name="Morinaga S."/>
            <person name="Murata T."/>
            <person name="Mueller-Roeber B."/>
            <person name="Nelson D.R."/>
            <person name="Obara M."/>
            <person name="Oguri Y."/>
            <person name="Olmstead R.G."/>
            <person name="Onodera N."/>
            <person name="Petersen B.L."/>
            <person name="Pils B."/>
            <person name="Prigge M."/>
            <person name="Rensing S.A."/>
            <person name="Riano-Pachon D.M."/>
            <person name="Roberts A.W."/>
            <person name="Sato Y."/>
            <person name="Scheller H.V."/>
            <person name="Schulz B."/>
            <person name="Schulz C."/>
            <person name="Shakirov E.V."/>
            <person name="Shibagaki N."/>
            <person name="Shinohara N."/>
            <person name="Shippen D.E."/>
            <person name="Soerensen I."/>
            <person name="Sotooka R."/>
            <person name="Sugimoto N."/>
            <person name="Sugita M."/>
            <person name="Sumikawa N."/>
            <person name="Tanurdzic M."/>
            <person name="Theissen G."/>
            <person name="Ulvskov P."/>
            <person name="Wakazuki S."/>
            <person name="Weng J.K."/>
            <person name="Willats W.W."/>
            <person name="Wipf D."/>
            <person name="Wolf P.G."/>
            <person name="Yang L."/>
            <person name="Zimmer A.D."/>
            <person name="Zhu Q."/>
            <person name="Mitros T."/>
            <person name="Hellsten U."/>
            <person name="Loque D."/>
            <person name="Otillar R."/>
            <person name="Salamov A."/>
            <person name="Schmutz J."/>
            <person name="Shapiro H."/>
            <person name="Lindquist E."/>
            <person name="Lucas S."/>
            <person name="Rokhsar D."/>
            <person name="Grigoriev I.V."/>
        </authorList>
    </citation>
    <scope>NUCLEOTIDE SEQUENCE [LARGE SCALE GENOMIC DNA]</scope>
</reference>
<keyword evidence="5" id="KW-0539">Nucleus</keyword>
<dbReference type="Gramene" id="EFJ12136">
    <property type="protein sequence ID" value="EFJ12136"/>
    <property type="gene ID" value="SELMODRAFT_124755"/>
</dbReference>
<evidence type="ECO:0000256" key="8">
    <source>
        <dbReference type="ARBA" id="ARBA00042567"/>
    </source>
</evidence>
<dbReference type="STRING" id="88036.D8RE85"/>
<proteinExistence type="inferred from homology"/>
<name>D8RE85_SELML</name>
<dbReference type="PANTHER" id="PTHR13681">
    <property type="entry name" value="SURVIVAL OF MOTOR NEURON-RELATED-SPLICING FACTOR 30-RELATED"/>
    <property type="match status" value="1"/>
</dbReference>
<dbReference type="GO" id="GO:0006397">
    <property type="term" value="P:mRNA processing"/>
    <property type="evidence" value="ECO:0007669"/>
    <property type="project" value="InterPro"/>
</dbReference>
<evidence type="ECO:0000256" key="1">
    <source>
        <dbReference type="ARBA" id="ARBA00004324"/>
    </source>
</evidence>
<dbReference type="eggNOG" id="KOG3026">
    <property type="taxonomic scope" value="Eukaryota"/>
</dbReference>
<dbReference type="KEGG" id="smo:SELMODRAFT_91379"/>
<dbReference type="Gene3D" id="2.30.30.140">
    <property type="match status" value="1"/>
</dbReference>
<protein>
    <recommendedName>
        <fullName evidence="7">Survival of motor neuron-related-splicing factor 30</fullName>
    </recommendedName>
    <alternativeName>
        <fullName evidence="8">Survival motor neuron domain-containing protein 1</fullName>
    </alternativeName>
</protein>
<comment type="similarity">
    <text evidence="3">Belongs to the SMN family.</text>
</comment>
<dbReference type="PANTHER" id="PTHR13681:SF26">
    <property type="entry name" value="SURVIVAL OF MOTOR NEURON-RELATED-SPLICING FACTOR 30"/>
    <property type="match status" value="1"/>
</dbReference>
<evidence type="ECO:0000313" key="12">
    <source>
        <dbReference type="EMBL" id="EFJ29396.1"/>
    </source>
</evidence>
<dbReference type="GO" id="GO:0003723">
    <property type="term" value="F:RNA binding"/>
    <property type="evidence" value="ECO:0007669"/>
    <property type="project" value="InterPro"/>
</dbReference>
<dbReference type="PROSITE" id="PS50304">
    <property type="entry name" value="TUDOR"/>
    <property type="match status" value="1"/>
</dbReference>
<evidence type="ECO:0000256" key="9">
    <source>
        <dbReference type="SAM" id="MobiDB-lite"/>
    </source>
</evidence>
<evidence type="ECO:0000256" key="7">
    <source>
        <dbReference type="ARBA" id="ARBA00041083"/>
    </source>
</evidence>
<evidence type="ECO:0000256" key="5">
    <source>
        <dbReference type="ARBA" id="ARBA00023242"/>
    </source>
</evidence>
<evidence type="ECO:0000256" key="3">
    <source>
        <dbReference type="ARBA" id="ARBA00005371"/>
    </source>
</evidence>
<dbReference type="SMART" id="SM00333">
    <property type="entry name" value="TUDOR"/>
    <property type="match status" value="1"/>
</dbReference>
<comment type="subcellular location">
    <subcellularLocation>
        <location evidence="1">Nucleus speckle</location>
    </subcellularLocation>
    <subcellularLocation>
        <location evidence="2">Nucleus</location>
        <location evidence="2">Cajal body</location>
    </subcellularLocation>
</comment>
<dbReference type="KEGG" id="smo:SELMODRAFT_124755"/>
<accession>D8RE85</accession>
<evidence type="ECO:0000313" key="13">
    <source>
        <dbReference type="Proteomes" id="UP000001514"/>
    </source>
</evidence>
<dbReference type="EMBL" id="GL377577">
    <property type="protein sequence ID" value="EFJ29396.1"/>
    <property type="molecule type" value="Genomic_DNA"/>
</dbReference>
<dbReference type="InterPro" id="IPR010304">
    <property type="entry name" value="SMN_Tudor"/>
</dbReference>
<gene>
    <name evidence="11" type="ORF">SELMODRAFT_124755</name>
    <name evidence="12" type="ORF">SELMODRAFT_91379</name>
</gene>
<dbReference type="GO" id="GO:0005681">
    <property type="term" value="C:spliceosomal complex"/>
    <property type="evidence" value="ECO:0007669"/>
    <property type="project" value="UniProtKB-KW"/>
</dbReference>
<keyword evidence="4" id="KW-0508">mRNA splicing</keyword>
<evidence type="ECO:0000259" key="10">
    <source>
        <dbReference type="PROSITE" id="PS50304"/>
    </source>
</evidence>
<feature type="compositionally biased region" description="Basic and acidic residues" evidence="9">
    <location>
        <begin position="157"/>
        <end position="167"/>
    </location>
</feature>
<feature type="domain" description="Tudor" evidence="10">
    <location>
        <begin position="1"/>
        <end position="58"/>
    </location>
</feature>
<keyword evidence="13" id="KW-1185">Reference proteome</keyword>
<evidence type="ECO:0000256" key="4">
    <source>
        <dbReference type="ARBA" id="ARBA00022728"/>
    </source>
</evidence>
<organism evidence="13">
    <name type="scientific">Selaginella moellendorffii</name>
    <name type="common">Spikemoss</name>
    <dbReference type="NCBI Taxonomy" id="88036"/>
    <lineage>
        <taxon>Eukaryota</taxon>
        <taxon>Viridiplantae</taxon>
        <taxon>Streptophyta</taxon>
        <taxon>Embryophyta</taxon>
        <taxon>Tracheophyta</taxon>
        <taxon>Lycopodiopsida</taxon>
        <taxon>Selaginellales</taxon>
        <taxon>Selaginellaceae</taxon>
        <taxon>Selaginella</taxon>
    </lineage>
</organism>
<dbReference type="HOGENOM" id="CLU_069491_0_0_1"/>
<dbReference type="GO" id="GO:0016607">
    <property type="term" value="C:nuclear speck"/>
    <property type="evidence" value="ECO:0007669"/>
    <property type="project" value="UniProtKB-SubCell"/>
</dbReference>
<feature type="region of interest" description="Disordered" evidence="9">
    <location>
        <begin position="157"/>
        <end position="177"/>
    </location>
</feature>
<dbReference type="GO" id="GO:0015030">
    <property type="term" value="C:Cajal body"/>
    <property type="evidence" value="ECO:0007669"/>
    <property type="project" value="UniProtKB-SubCell"/>
</dbReference>
<evidence type="ECO:0000256" key="2">
    <source>
        <dbReference type="ARBA" id="ARBA00004408"/>
    </source>
</evidence>